<dbReference type="Proteomes" id="UP000504612">
    <property type="component" value="Unplaced"/>
</dbReference>
<accession>A0A6J1V907</accession>
<sequence length="313" mass="35422">MHTPALQHTYSSSQEFSPREESLSCKENDHSYASLESLASFLRNSTKSLEKTERYGSPDKEDHRHSFSTRSLFEKEEQTKFQFELFSPHSQQQVQPQHLAAQAISQQHLQEAGTGDWKPQDIVMSVSVSIQASLSDELLTKKGLTEVDRRKPLPHPQAWFVSLDGHSKTVRHSFTDLQPGGRNGVNNSLDYGDDMDELKWQGQVYPQKDLDEMDQSVSERGTAVCSPEDNNPRCVLKGGRRRGSQLPSLQQETIKRSVESPPEPLPSTEHKITGHHGADSDGNDSHDGSHQRASKKTSWQKREERPVLRFNLK</sequence>
<dbReference type="PANTHER" id="PTHR31626:SF1">
    <property type="entry name" value="PROTEIN FAM171A1"/>
    <property type="match status" value="1"/>
</dbReference>
<dbReference type="AlphaFoldDB" id="A0A6J1V907"/>
<evidence type="ECO:0000259" key="2">
    <source>
        <dbReference type="Pfam" id="PF20771"/>
    </source>
</evidence>
<feature type="compositionally biased region" description="Basic and acidic residues" evidence="1">
    <location>
        <begin position="49"/>
        <end position="65"/>
    </location>
</feature>
<dbReference type="PANTHER" id="PTHR31626">
    <property type="entry name" value="SUSHI DOMAIN-CONTAINING PROTEIN"/>
    <property type="match status" value="1"/>
</dbReference>
<dbReference type="Pfam" id="PF20771">
    <property type="entry name" value="FAM171A1-2-B_C"/>
    <property type="match status" value="1"/>
</dbReference>
<feature type="compositionally biased region" description="Polar residues" evidence="1">
    <location>
        <begin position="1"/>
        <end position="16"/>
    </location>
</feature>
<reference evidence="4" key="1">
    <citation type="submission" date="2025-08" db="UniProtKB">
        <authorList>
            <consortium name="RefSeq"/>
        </authorList>
    </citation>
    <scope>IDENTIFICATION</scope>
</reference>
<keyword evidence="3" id="KW-1185">Reference proteome</keyword>
<dbReference type="GO" id="GO:0043149">
    <property type="term" value="P:stress fiber assembly"/>
    <property type="evidence" value="ECO:0007669"/>
    <property type="project" value="TreeGrafter"/>
</dbReference>
<gene>
    <name evidence="4" type="primary">LOC113421138</name>
</gene>
<organism evidence="3 4">
    <name type="scientific">Notechis scutatus</name>
    <name type="common">mainland tiger snake</name>
    <dbReference type="NCBI Taxonomy" id="8663"/>
    <lineage>
        <taxon>Eukaryota</taxon>
        <taxon>Metazoa</taxon>
        <taxon>Chordata</taxon>
        <taxon>Craniata</taxon>
        <taxon>Vertebrata</taxon>
        <taxon>Euteleostomi</taxon>
        <taxon>Lepidosauria</taxon>
        <taxon>Squamata</taxon>
        <taxon>Bifurcata</taxon>
        <taxon>Unidentata</taxon>
        <taxon>Episquamata</taxon>
        <taxon>Toxicofera</taxon>
        <taxon>Serpentes</taxon>
        <taxon>Colubroidea</taxon>
        <taxon>Elapidae</taxon>
        <taxon>Hydrophiinae</taxon>
        <taxon>Notechis</taxon>
    </lineage>
</organism>
<evidence type="ECO:0000256" key="1">
    <source>
        <dbReference type="SAM" id="MobiDB-lite"/>
    </source>
</evidence>
<dbReference type="GO" id="GO:0005886">
    <property type="term" value="C:plasma membrane"/>
    <property type="evidence" value="ECO:0007669"/>
    <property type="project" value="TreeGrafter"/>
</dbReference>
<dbReference type="InterPro" id="IPR049175">
    <property type="entry name" value="FAM171_C"/>
</dbReference>
<name>A0A6J1V907_9SAUR</name>
<dbReference type="RefSeq" id="XP_026537168.1">
    <property type="nucleotide sequence ID" value="XM_026681383.1"/>
</dbReference>
<dbReference type="GO" id="GO:0008360">
    <property type="term" value="P:regulation of cell shape"/>
    <property type="evidence" value="ECO:0007669"/>
    <property type="project" value="TreeGrafter"/>
</dbReference>
<feature type="compositionally biased region" description="Basic and acidic residues" evidence="1">
    <location>
        <begin position="17"/>
        <end position="28"/>
    </location>
</feature>
<dbReference type="GeneID" id="113421138"/>
<feature type="region of interest" description="Disordered" evidence="1">
    <location>
        <begin position="1"/>
        <end position="28"/>
    </location>
</feature>
<evidence type="ECO:0000313" key="3">
    <source>
        <dbReference type="Proteomes" id="UP000504612"/>
    </source>
</evidence>
<feature type="domain" description="FAM171 C-terminal" evidence="2">
    <location>
        <begin position="79"/>
        <end position="311"/>
    </location>
</feature>
<feature type="compositionally biased region" description="Basic and acidic residues" evidence="1">
    <location>
        <begin position="268"/>
        <end position="290"/>
    </location>
</feature>
<dbReference type="KEGG" id="nss:113421138"/>
<feature type="region of interest" description="Disordered" evidence="1">
    <location>
        <begin position="213"/>
        <end position="313"/>
    </location>
</feature>
<evidence type="ECO:0000313" key="4">
    <source>
        <dbReference type="RefSeq" id="XP_026537168.1"/>
    </source>
</evidence>
<proteinExistence type="predicted"/>
<dbReference type="InterPro" id="IPR018890">
    <property type="entry name" value="FAM171"/>
</dbReference>
<protein>
    <submittedName>
        <fullName evidence="4">Protein FAM171A1-like</fullName>
    </submittedName>
</protein>
<feature type="region of interest" description="Disordered" evidence="1">
    <location>
        <begin position="49"/>
        <end position="71"/>
    </location>
</feature>